<dbReference type="Proteomes" id="UP001183610">
    <property type="component" value="Unassembled WGS sequence"/>
</dbReference>
<evidence type="ECO:0000313" key="2">
    <source>
        <dbReference type="Proteomes" id="UP001183610"/>
    </source>
</evidence>
<dbReference type="RefSeq" id="WP_010262871.1">
    <property type="nucleotide sequence ID" value="NZ_JAVRET010000002.1"/>
</dbReference>
<organism evidence="1 2">
    <name type="scientific">Streptomyces evansiae</name>
    <dbReference type="NCBI Taxonomy" id="3075535"/>
    <lineage>
        <taxon>Bacteria</taxon>
        <taxon>Bacillati</taxon>
        <taxon>Actinomycetota</taxon>
        <taxon>Actinomycetes</taxon>
        <taxon>Kitasatosporales</taxon>
        <taxon>Streptomycetaceae</taxon>
        <taxon>Streptomyces</taxon>
    </lineage>
</organism>
<dbReference type="EMBL" id="JAVRET010000002">
    <property type="protein sequence ID" value="MDT0407789.1"/>
    <property type="molecule type" value="Genomic_DNA"/>
</dbReference>
<name>A0ABU2QX78_9ACTN</name>
<protein>
    <submittedName>
        <fullName evidence="1">Uncharacterized protein</fullName>
    </submittedName>
</protein>
<evidence type="ECO:0000313" key="1">
    <source>
        <dbReference type="EMBL" id="MDT0407789.1"/>
    </source>
</evidence>
<proteinExistence type="predicted"/>
<sequence>MDASLGGTSAVPSGTACARELARGAARLRVSLSQPGTTWPHPYCRAYDEEMNPARLNRAAARTLARWVIRSYPDADWSQGYDLDLASGALTPSAERGR</sequence>
<comment type="caution">
    <text evidence="1">The sequence shown here is derived from an EMBL/GenBank/DDBJ whole genome shotgun (WGS) entry which is preliminary data.</text>
</comment>
<accession>A0ABU2QX78</accession>
<keyword evidence="2" id="KW-1185">Reference proteome</keyword>
<gene>
    <name evidence="1" type="ORF">RM698_01820</name>
</gene>
<reference evidence="2" key="1">
    <citation type="submission" date="2023-07" db="EMBL/GenBank/DDBJ databases">
        <title>30 novel species of actinomycetes from the DSMZ collection.</title>
        <authorList>
            <person name="Nouioui I."/>
        </authorList>
    </citation>
    <scope>NUCLEOTIDE SEQUENCE [LARGE SCALE GENOMIC DNA]</scope>
    <source>
        <strain evidence="2">DSM 41979</strain>
    </source>
</reference>